<dbReference type="SUPFAM" id="SSF82689">
    <property type="entry name" value="Mechanosensitive channel protein MscS (YggB), C-terminal domain"/>
    <property type="match status" value="1"/>
</dbReference>
<dbReference type="Gene3D" id="2.30.30.60">
    <property type="match status" value="1"/>
</dbReference>
<accession>A0A5B2VA87</accession>
<dbReference type="SUPFAM" id="SSF50182">
    <property type="entry name" value="Sm-like ribonucleoproteins"/>
    <property type="match status" value="1"/>
</dbReference>
<evidence type="ECO:0000259" key="11">
    <source>
        <dbReference type="Pfam" id="PF12607"/>
    </source>
</evidence>
<feature type="region of interest" description="Disordered" evidence="7">
    <location>
        <begin position="27"/>
        <end position="65"/>
    </location>
</feature>
<organism evidence="13 14">
    <name type="scientific">Salinarimonas soli</name>
    <dbReference type="NCBI Taxonomy" id="1638099"/>
    <lineage>
        <taxon>Bacteria</taxon>
        <taxon>Pseudomonadati</taxon>
        <taxon>Pseudomonadota</taxon>
        <taxon>Alphaproteobacteria</taxon>
        <taxon>Hyphomicrobiales</taxon>
        <taxon>Salinarimonadaceae</taxon>
        <taxon>Salinarimonas</taxon>
    </lineage>
</organism>
<protein>
    <submittedName>
        <fullName evidence="13">Mechanosensitive ion channel family protein</fullName>
    </submittedName>
</protein>
<feature type="transmembrane region" description="Helical" evidence="8">
    <location>
        <begin position="437"/>
        <end position="459"/>
    </location>
</feature>
<dbReference type="InterPro" id="IPR052702">
    <property type="entry name" value="MscS-like_channel"/>
</dbReference>
<dbReference type="PANTHER" id="PTHR30347:SF9">
    <property type="entry name" value="MINICONDUCTANCE MECHANOSENSITIVE CHANNEL MSCM"/>
    <property type="match status" value="1"/>
</dbReference>
<name>A0A5B2VA87_9HYPH</name>
<evidence type="ECO:0000256" key="6">
    <source>
        <dbReference type="ARBA" id="ARBA00023136"/>
    </source>
</evidence>
<dbReference type="RefSeq" id="WP_149820077.1">
    <property type="nucleotide sequence ID" value="NZ_VUOA01000033.1"/>
</dbReference>
<feature type="transmembrane region" description="Helical" evidence="8">
    <location>
        <begin position="558"/>
        <end position="580"/>
    </location>
</feature>
<dbReference type="InterPro" id="IPR011066">
    <property type="entry name" value="MscS_channel_C_sf"/>
</dbReference>
<feature type="domain" description="DUF3772" evidence="11">
    <location>
        <begin position="167"/>
        <end position="221"/>
    </location>
</feature>
<dbReference type="Pfam" id="PF12607">
    <property type="entry name" value="DUF3772"/>
    <property type="match status" value="1"/>
</dbReference>
<dbReference type="Pfam" id="PF00924">
    <property type="entry name" value="MS_channel_2nd"/>
    <property type="match status" value="1"/>
</dbReference>
<evidence type="ECO:0000313" key="14">
    <source>
        <dbReference type="Proteomes" id="UP000323142"/>
    </source>
</evidence>
<feature type="transmembrane region" description="Helical" evidence="8">
    <location>
        <begin position="381"/>
        <end position="406"/>
    </location>
</feature>
<feature type="transmembrane region" description="Helical" evidence="8">
    <location>
        <begin position="610"/>
        <end position="631"/>
    </location>
</feature>
<dbReference type="Pfam" id="PF21082">
    <property type="entry name" value="MS_channel_3rd"/>
    <property type="match status" value="1"/>
</dbReference>
<evidence type="ECO:0000256" key="9">
    <source>
        <dbReference type="SAM" id="SignalP"/>
    </source>
</evidence>
<keyword evidence="4 8" id="KW-0812">Transmembrane</keyword>
<sequence length="850" mass="90373">MTRIRLLAGWPAAALAILVLSTLSAGAQTAPGAKPPVEAPRAAPAAPAAPPPPTEPRPQADETRPIRAELDRIRLDFEQREAALRGGRELSDGELQGLRGGIDALVERARVLVDEVAPRLDAARARLQQLGDKPEEGAPPESPELQADRRAREAAVAEFDETQRIGRAVMLQGQQVVAQISDRRRSLFARSLFRQSQSLASPGLWYDVARVLPREIAALNRVLGDWAERIVREAKAPALALLALAMLGAAVLHWGRHRLVPRLVNRDPAAKPTPMIRHVAALQVLVLGTLPAAVASLMVYAALDGAGFLPLRVRPIAGTALAGLAFVAFVIALAEAILAPGRETWRIVRMSDTGARRVARLAVAIAWIITAGKVVEAVNAAIAAALPLTVLARGLFAAAAALVLAAGLRRFAARSIEEEACLGPYIPDSTVSGPLRILGWSAVAALGAALVAGYVAFASFLLDQIAWITILAALLFLSIRLVDVMLVRTLRDPTRLSSALQANTGLRRRSLQQIAVLIDGVARVVLILAAALLALAPWGVESRDLLSSMRAAFFGVQVGDITISLSGIVVALLIFALGIAATRIVQRWLETAFLPATDLDAGLRNSIKTAFGYLGFFIAAALALSSLGLGLERIALVAGALSVGIGFGLQSIVNNFVSGLILLWERPIRVGDLIVVGDGEGYVRKISVRSTEIETFDRSTIIVPNSNLISGVVRNRVRGDRTGRVVLPIAVLRSQDPVRAAEVLVGCAANHPDILKEPPPRVNFKKIGDTWLEFDLIAFVFDVDNQSRVHSELNFAVFRELTAGGFIPPMGPPSLNVGGLGSVEAALEHIASAIGTVDKAGPQRRQLAGE</sequence>
<feature type="transmembrane region" description="Helical" evidence="8">
    <location>
        <begin position="514"/>
        <end position="538"/>
    </location>
</feature>
<feature type="compositionally biased region" description="Pro residues" evidence="7">
    <location>
        <begin position="47"/>
        <end position="56"/>
    </location>
</feature>
<comment type="caution">
    <text evidence="13">The sequence shown here is derived from an EMBL/GenBank/DDBJ whole genome shotgun (WGS) entry which is preliminary data.</text>
</comment>
<evidence type="ECO:0000256" key="1">
    <source>
        <dbReference type="ARBA" id="ARBA00004651"/>
    </source>
</evidence>
<dbReference type="PANTHER" id="PTHR30347">
    <property type="entry name" value="POTASSIUM CHANNEL RELATED"/>
    <property type="match status" value="1"/>
</dbReference>
<dbReference type="InterPro" id="IPR010920">
    <property type="entry name" value="LSM_dom_sf"/>
</dbReference>
<dbReference type="AlphaFoldDB" id="A0A5B2VA87"/>
<evidence type="ECO:0000256" key="8">
    <source>
        <dbReference type="SAM" id="Phobius"/>
    </source>
</evidence>
<evidence type="ECO:0000256" key="4">
    <source>
        <dbReference type="ARBA" id="ARBA00022692"/>
    </source>
</evidence>
<dbReference type="EMBL" id="VUOA01000033">
    <property type="protein sequence ID" value="KAA2235716.1"/>
    <property type="molecule type" value="Genomic_DNA"/>
</dbReference>
<feature type="chain" id="PRO_5022838786" evidence="9">
    <location>
        <begin position="28"/>
        <end position="850"/>
    </location>
</feature>
<dbReference type="Proteomes" id="UP000323142">
    <property type="component" value="Unassembled WGS sequence"/>
</dbReference>
<dbReference type="GO" id="GO:0008381">
    <property type="term" value="F:mechanosensitive monoatomic ion channel activity"/>
    <property type="evidence" value="ECO:0007669"/>
    <property type="project" value="UniProtKB-ARBA"/>
</dbReference>
<proteinExistence type="inferred from homology"/>
<keyword evidence="14" id="KW-1185">Reference proteome</keyword>
<gene>
    <name evidence="13" type="ORF">F0L46_17980</name>
</gene>
<feature type="transmembrane region" description="Helical" evidence="8">
    <location>
        <begin position="358"/>
        <end position="375"/>
    </location>
</feature>
<dbReference type="InterPro" id="IPR011014">
    <property type="entry name" value="MscS_channel_TM-2"/>
</dbReference>
<feature type="domain" description="Mechanosensitive ion channel MscS C-terminal" evidence="12">
    <location>
        <begin position="725"/>
        <end position="802"/>
    </location>
</feature>
<reference evidence="13 14" key="2">
    <citation type="submission" date="2019-09" db="EMBL/GenBank/DDBJ databases">
        <authorList>
            <person name="Jin C."/>
        </authorList>
    </citation>
    <scope>NUCLEOTIDE SEQUENCE [LARGE SCALE GENOMIC DNA]</scope>
    <source>
        <strain evidence="13 14">BN140002</strain>
    </source>
</reference>
<comment type="subcellular location">
    <subcellularLocation>
        <location evidence="1">Cell membrane</location>
        <topology evidence="1">Multi-pass membrane protein</topology>
    </subcellularLocation>
</comment>
<evidence type="ECO:0000256" key="5">
    <source>
        <dbReference type="ARBA" id="ARBA00022989"/>
    </source>
</evidence>
<dbReference type="Gene3D" id="1.10.287.1260">
    <property type="match status" value="1"/>
</dbReference>
<dbReference type="InterPro" id="IPR006685">
    <property type="entry name" value="MscS_channel_2nd"/>
</dbReference>
<evidence type="ECO:0000256" key="7">
    <source>
        <dbReference type="SAM" id="MobiDB-lite"/>
    </source>
</evidence>
<feature type="transmembrane region" description="Helical" evidence="8">
    <location>
        <begin position="236"/>
        <end position="255"/>
    </location>
</feature>
<evidence type="ECO:0000313" key="13">
    <source>
        <dbReference type="EMBL" id="KAA2235716.1"/>
    </source>
</evidence>
<comment type="similarity">
    <text evidence="2">Belongs to the MscS (TC 1.A.23) family.</text>
</comment>
<dbReference type="InterPro" id="IPR023408">
    <property type="entry name" value="MscS_beta-dom_sf"/>
</dbReference>
<dbReference type="InterPro" id="IPR049278">
    <property type="entry name" value="MS_channel_C"/>
</dbReference>
<dbReference type="InterPro" id="IPR022249">
    <property type="entry name" value="DUF3772"/>
</dbReference>
<evidence type="ECO:0000256" key="3">
    <source>
        <dbReference type="ARBA" id="ARBA00022475"/>
    </source>
</evidence>
<feature type="signal peptide" evidence="9">
    <location>
        <begin position="1"/>
        <end position="27"/>
    </location>
</feature>
<dbReference type="GO" id="GO:0005886">
    <property type="term" value="C:plasma membrane"/>
    <property type="evidence" value="ECO:0007669"/>
    <property type="project" value="UniProtKB-SubCell"/>
</dbReference>
<reference evidence="13 14" key="1">
    <citation type="submission" date="2019-09" db="EMBL/GenBank/DDBJ databases">
        <title>Salinarimonas rosea gen. nov., sp. nov., a new member of the a-2 subgroup of the Proteobacteria.</title>
        <authorList>
            <person name="Liu J."/>
        </authorList>
    </citation>
    <scope>NUCLEOTIDE SEQUENCE [LARGE SCALE GENOMIC DNA]</scope>
    <source>
        <strain evidence="13 14">BN140002</strain>
    </source>
</reference>
<feature type="transmembrane region" description="Helical" evidence="8">
    <location>
        <begin position="637"/>
        <end position="664"/>
    </location>
</feature>
<feature type="transmembrane region" description="Helical" evidence="8">
    <location>
        <begin position="315"/>
        <end position="338"/>
    </location>
</feature>
<keyword evidence="6 8" id="KW-0472">Membrane</keyword>
<evidence type="ECO:0000256" key="2">
    <source>
        <dbReference type="ARBA" id="ARBA00008017"/>
    </source>
</evidence>
<dbReference type="SUPFAM" id="SSF82861">
    <property type="entry name" value="Mechanosensitive channel protein MscS (YggB), transmembrane region"/>
    <property type="match status" value="1"/>
</dbReference>
<keyword evidence="3" id="KW-1003">Cell membrane</keyword>
<feature type="domain" description="Mechanosensitive ion channel MscS" evidence="10">
    <location>
        <begin position="652"/>
        <end position="715"/>
    </location>
</feature>
<feature type="transmembrane region" description="Helical" evidence="8">
    <location>
        <begin position="465"/>
        <end position="487"/>
    </location>
</feature>
<feature type="transmembrane region" description="Helical" evidence="8">
    <location>
        <begin position="276"/>
        <end position="303"/>
    </location>
</feature>
<keyword evidence="9" id="KW-0732">Signal</keyword>
<feature type="region of interest" description="Disordered" evidence="7">
    <location>
        <begin position="129"/>
        <end position="150"/>
    </location>
</feature>
<evidence type="ECO:0000259" key="12">
    <source>
        <dbReference type="Pfam" id="PF21082"/>
    </source>
</evidence>
<dbReference type="Gene3D" id="3.30.70.100">
    <property type="match status" value="1"/>
</dbReference>
<keyword evidence="5 8" id="KW-1133">Transmembrane helix</keyword>
<evidence type="ECO:0000259" key="10">
    <source>
        <dbReference type="Pfam" id="PF00924"/>
    </source>
</evidence>
<dbReference type="OrthoDB" id="9799209at2"/>